<feature type="transmembrane region" description="Helical" evidence="1">
    <location>
        <begin position="38"/>
        <end position="59"/>
    </location>
</feature>
<feature type="transmembrane region" description="Helical" evidence="1">
    <location>
        <begin position="102"/>
        <end position="122"/>
    </location>
</feature>
<keyword evidence="1" id="KW-1133">Transmembrane helix</keyword>
<reference evidence="2" key="1">
    <citation type="submission" date="2007-06" db="EMBL/GenBank/DDBJ databases">
        <title>Complete sequence of Marinomonas sp. MWYL1.</title>
        <authorList>
            <consortium name="US DOE Joint Genome Institute"/>
            <person name="Copeland A."/>
            <person name="Lucas S."/>
            <person name="Lapidus A."/>
            <person name="Barry K."/>
            <person name="Glavina del Rio T."/>
            <person name="Dalin E."/>
            <person name="Tice H."/>
            <person name="Pitluck S."/>
            <person name="Kiss H."/>
            <person name="Brettin T."/>
            <person name="Bruce D."/>
            <person name="Detter J.C."/>
            <person name="Han C."/>
            <person name="Schmutz J."/>
            <person name="Larimer F."/>
            <person name="Land M."/>
            <person name="Hauser L."/>
            <person name="Kyrpides N."/>
            <person name="Kim E."/>
            <person name="Johnston A.W.B."/>
            <person name="Todd J.D."/>
            <person name="Rogers R."/>
            <person name="Wexler M."/>
            <person name="Bond P.L."/>
            <person name="Li Y."/>
            <person name="Richardson P."/>
        </authorList>
    </citation>
    <scope>NUCLEOTIDE SEQUENCE [LARGE SCALE GENOMIC DNA]</scope>
    <source>
        <strain evidence="2">MWYL1</strain>
    </source>
</reference>
<proteinExistence type="predicted"/>
<organism evidence="2">
    <name type="scientific">Marinomonas sp. (strain MWYL1)</name>
    <dbReference type="NCBI Taxonomy" id="400668"/>
    <lineage>
        <taxon>Bacteria</taxon>
        <taxon>Pseudomonadati</taxon>
        <taxon>Pseudomonadota</taxon>
        <taxon>Gammaproteobacteria</taxon>
        <taxon>Oceanospirillales</taxon>
        <taxon>Oceanospirillaceae</taxon>
        <taxon>Marinomonas</taxon>
    </lineage>
</organism>
<dbReference type="STRING" id="400668.Mmwyl1_1186"/>
<dbReference type="HOGENOM" id="CLU_1169562_0_0_6"/>
<name>A6VUI6_MARMS</name>
<feature type="transmembrane region" description="Helical" evidence="1">
    <location>
        <begin position="172"/>
        <end position="189"/>
    </location>
</feature>
<dbReference type="KEGG" id="mmw:Mmwyl1_1186"/>
<dbReference type="AlphaFoldDB" id="A6VUI6"/>
<feature type="transmembrane region" description="Helical" evidence="1">
    <location>
        <begin position="201"/>
        <end position="224"/>
    </location>
</feature>
<sequence length="237" mass="27709">MVNQNVYVSKPIPKLVSVAILIVFFVLVYLQFTFTENRVAGIILVVFFFIFSFSIFFAIINQRPLFLIVVPVSILVPIFSPIFMCVYAISLLPEGSFFYIKFIPWFVLFYSVFITMIEFLLIDWKTFEKRVFSKMFERKNGFLAFKEGVQVLFLSPFRNDGSWLFSGRLRSVQKLIIVSGFFFCFYLYVKSSSPNKSDDVFETVVLLFSFLGFITQPMLLDIMIKIRLVLMKQRGDI</sequence>
<keyword evidence="1" id="KW-0812">Transmembrane</keyword>
<protein>
    <submittedName>
        <fullName evidence="2">Uncharacterized protein</fullName>
    </submittedName>
</protein>
<feature type="transmembrane region" description="Helical" evidence="1">
    <location>
        <begin position="66"/>
        <end position="90"/>
    </location>
</feature>
<keyword evidence="1" id="KW-0472">Membrane</keyword>
<evidence type="ECO:0000313" key="2">
    <source>
        <dbReference type="EMBL" id="ABR70115.1"/>
    </source>
</evidence>
<dbReference type="EMBL" id="CP000749">
    <property type="protein sequence ID" value="ABR70115.1"/>
    <property type="molecule type" value="Genomic_DNA"/>
</dbReference>
<feature type="transmembrane region" description="Helical" evidence="1">
    <location>
        <begin position="12"/>
        <end position="32"/>
    </location>
</feature>
<gene>
    <name evidence="2" type="ordered locus">Mmwyl1_1186</name>
</gene>
<accession>A6VUI6</accession>
<evidence type="ECO:0000256" key="1">
    <source>
        <dbReference type="SAM" id="Phobius"/>
    </source>
</evidence>